<dbReference type="PRINTS" id="PR00834">
    <property type="entry name" value="PROTEASES2C"/>
</dbReference>
<keyword evidence="4" id="KW-1133">Transmembrane helix</keyword>
<name>A0A9D2GHS4_9FIRM</name>
<dbReference type="PROSITE" id="PS50106">
    <property type="entry name" value="PDZ"/>
    <property type="match status" value="1"/>
</dbReference>
<gene>
    <name evidence="6" type="ORF">IAA17_09510</name>
</gene>
<dbReference type="Proteomes" id="UP000824101">
    <property type="component" value="Unassembled WGS sequence"/>
</dbReference>
<dbReference type="AlphaFoldDB" id="A0A9D2GHS4"/>
<keyword evidence="2 6" id="KW-0645">Protease</keyword>
<dbReference type="Gene3D" id="2.30.42.10">
    <property type="match status" value="1"/>
</dbReference>
<protein>
    <submittedName>
        <fullName evidence="6">S1C family serine protease</fullName>
    </submittedName>
</protein>
<reference evidence="6" key="2">
    <citation type="submission" date="2021-04" db="EMBL/GenBank/DDBJ databases">
        <authorList>
            <person name="Gilroy R."/>
        </authorList>
    </citation>
    <scope>NUCLEOTIDE SEQUENCE</scope>
    <source>
        <strain evidence="6">ChiBcec1-1093</strain>
    </source>
</reference>
<keyword evidence="3" id="KW-0378">Hydrolase</keyword>
<comment type="similarity">
    <text evidence="1">Belongs to the peptidase S1C family.</text>
</comment>
<dbReference type="GO" id="GO:0004252">
    <property type="term" value="F:serine-type endopeptidase activity"/>
    <property type="evidence" value="ECO:0007669"/>
    <property type="project" value="InterPro"/>
</dbReference>
<evidence type="ECO:0000259" key="5">
    <source>
        <dbReference type="PROSITE" id="PS50106"/>
    </source>
</evidence>
<dbReference type="Pfam" id="PF13180">
    <property type="entry name" value="PDZ_2"/>
    <property type="match status" value="1"/>
</dbReference>
<dbReference type="PANTHER" id="PTHR22939">
    <property type="entry name" value="SERINE PROTEASE FAMILY S1C HTRA-RELATED"/>
    <property type="match status" value="1"/>
</dbReference>
<evidence type="ECO:0000313" key="6">
    <source>
        <dbReference type="EMBL" id="HIZ80008.1"/>
    </source>
</evidence>
<feature type="transmembrane region" description="Helical" evidence="4">
    <location>
        <begin position="38"/>
        <end position="58"/>
    </location>
</feature>
<dbReference type="SMART" id="SM00228">
    <property type="entry name" value="PDZ"/>
    <property type="match status" value="1"/>
</dbReference>
<evidence type="ECO:0000256" key="3">
    <source>
        <dbReference type="ARBA" id="ARBA00022801"/>
    </source>
</evidence>
<evidence type="ECO:0000256" key="1">
    <source>
        <dbReference type="ARBA" id="ARBA00010541"/>
    </source>
</evidence>
<feature type="domain" description="PDZ" evidence="5">
    <location>
        <begin position="332"/>
        <end position="421"/>
    </location>
</feature>
<reference evidence="6" key="1">
    <citation type="journal article" date="2021" name="PeerJ">
        <title>Extensive microbial diversity within the chicken gut microbiome revealed by metagenomics and culture.</title>
        <authorList>
            <person name="Gilroy R."/>
            <person name="Ravi A."/>
            <person name="Getino M."/>
            <person name="Pursley I."/>
            <person name="Horton D.L."/>
            <person name="Alikhan N.F."/>
            <person name="Baker D."/>
            <person name="Gharbi K."/>
            <person name="Hall N."/>
            <person name="Watson M."/>
            <person name="Adriaenssens E.M."/>
            <person name="Foster-Nyarko E."/>
            <person name="Jarju S."/>
            <person name="Secka A."/>
            <person name="Antonio M."/>
            <person name="Oren A."/>
            <person name="Chaudhuri R.R."/>
            <person name="La Ragione R."/>
            <person name="Hildebrand F."/>
            <person name="Pallen M.J."/>
        </authorList>
    </citation>
    <scope>NUCLEOTIDE SEQUENCE</scope>
    <source>
        <strain evidence="6">ChiBcec1-1093</strain>
    </source>
</reference>
<dbReference type="Pfam" id="PF13365">
    <property type="entry name" value="Trypsin_2"/>
    <property type="match status" value="1"/>
</dbReference>
<dbReference type="InterPro" id="IPR036034">
    <property type="entry name" value="PDZ_sf"/>
</dbReference>
<dbReference type="Gene3D" id="2.40.10.10">
    <property type="entry name" value="Trypsin-like serine proteases"/>
    <property type="match status" value="2"/>
</dbReference>
<evidence type="ECO:0000256" key="4">
    <source>
        <dbReference type="SAM" id="Phobius"/>
    </source>
</evidence>
<dbReference type="EMBL" id="DXBC01000152">
    <property type="protein sequence ID" value="HIZ80008.1"/>
    <property type="molecule type" value="Genomic_DNA"/>
</dbReference>
<dbReference type="PANTHER" id="PTHR22939:SF129">
    <property type="entry name" value="SERINE PROTEASE HTRA2, MITOCHONDRIAL"/>
    <property type="match status" value="1"/>
</dbReference>
<dbReference type="GO" id="GO:0006508">
    <property type="term" value="P:proteolysis"/>
    <property type="evidence" value="ECO:0007669"/>
    <property type="project" value="UniProtKB-KW"/>
</dbReference>
<comment type="caution">
    <text evidence="6">The sequence shown here is derived from an EMBL/GenBank/DDBJ whole genome shotgun (WGS) entry which is preliminary data.</text>
</comment>
<evidence type="ECO:0000313" key="7">
    <source>
        <dbReference type="Proteomes" id="UP000824101"/>
    </source>
</evidence>
<evidence type="ECO:0000256" key="2">
    <source>
        <dbReference type="ARBA" id="ARBA00022670"/>
    </source>
</evidence>
<sequence>MPEMNGPDREPEDRDKRQFINEKIVKQPLTRKQIAGRAAFIGGLGAVFGVAAAAAFAFSSPIFQKMTGEPEETENFMVSIPRDDATVAATESPSAASEPSEPIEQQVEEAVSSYRFTLEDYSRIQAPLKEMATEADKGIVTVHSVRHETDWFNNPVENTGYFSGAVIAETSSEYLILTTEEAVTDADAIRVTFSDGTEAAGTKKQEDQVSGLAVVSVRRIDVGESTAENMEILTLGNSYQVKTGDMIVAVGSPVGMVHSVDYGSVNYVARNVPVTDGSIRVMYADVGGNAPMGTFLMNMSGEIVGVVTDDFKNENTQNATAAAGISDYKGIIERMSNGLSTAYLGIRGQEITEEMEAQGLPAGIYITEVAAGSPAYEAGIQNGDILVRLNSGEVHTVKELQSRVENLEAGSTVTVTVARNGIDQYRELEYQITVGAR</sequence>
<dbReference type="InterPro" id="IPR001478">
    <property type="entry name" value="PDZ"/>
</dbReference>
<proteinExistence type="inferred from homology"/>
<dbReference type="InterPro" id="IPR001940">
    <property type="entry name" value="Peptidase_S1C"/>
</dbReference>
<keyword evidence="4" id="KW-0812">Transmembrane</keyword>
<organism evidence="6 7">
    <name type="scientific">Candidatus Lachnoclostridium stercorigallinarum</name>
    <dbReference type="NCBI Taxonomy" id="2838634"/>
    <lineage>
        <taxon>Bacteria</taxon>
        <taxon>Bacillati</taxon>
        <taxon>Bacillota</taxon>
        <taxon>Clostridia</taxon>
        <taxon>Lachnospirales</taxon>
        <taxon>Lachnospiraceae</taxon>
    </lineage>
</organism>
<accession>A0A9D2GHS4</accession>
<dbReference type="InterPro" id="IPR043504">
    <property type="entry name" value="Peptidase_S1_PA_chymotrypsin"/>
</dbReference>
<keyword evidence="4" id="KW-0472">Membrane</keyword>
<dbReference type="InterPro" id="IPR009003">
    <property type="entry name" value="Peptidase_S1_PA"/>
</dbReference>
<dbReference type="SUPFAM" id="SSF50156">
    <property type="entry name" value="PDZ domain-like"/>
    <property type="match status" value="1"/>
</dbReference>
<dbReference type="SUPFAM" id="SSF50494">
    <property type="entry name" value="Trypsin-like serine proteases"/>
    <property type="match status" value="1"/>
</dbReference>